<dbReference type="EMBL" id="QRUP01000005">
    <property type="protein sequence ID" value="RGR75271.1"/>
    <property type="molecule type" value="Genomic_DNA"/>
</dbReference>
<accession>A0A412G3W1</accession>
<gene>
    <name evidence="1" type="ORF">DWY25_05700</name>
</gene>
<dbReference type="Proteomes" id="UP000284178">
    <property type="component" value="Unassembled WGS sequence"/>
</dbReference>
<dbReference type="GeneID" id="83014900"/>
<proteinExistence type="predicted"/>
<dbReference type="AlphaFoldDB" id="A0A412G3W1"/>
<name>A0A412G3W1_9FIRM</name>
<evidence type="ECO:0000313" key="1">
    <source>
        <dbReference type="EMBL" id="RGR75271.1"/>
    </source>
</evidence>
<sequence>MKLEVGTHCPFHIEEGVMIDFVEDQWLILIKDAVWQDEEIKAFRRNPGRLAFLPLDTVVFFTVNIDDVLETSDLPFVIQESESADAILAQTGMPVTLALISSQDEVLALRQLTLGNAESSQVKEQLKRILDAGYEAEVSNHQIDKTQARYQPYELEEKALFTAAF</sequence>
<organism evidence="1 2">
    <name type="scientific">Holdemania filiformis</name>
    <dbReference type="NCBI Taxonomy" id="61171"/>
    <lineage>
        <taxon>Bacteria</taxon>
        <taxon>Bacillati</taxon>
        <taxon>Bacillota</taxon>
        <taxon>Erysipelotrichia</taxon>
        <taxon>Erysipelotrichales</taxon>
        <taxon>Erysipelotrichaceae</taxon>
        <taxon>Holdemania</taxon>
    </lineage>
</organism>
<protein>
    <submittedName>
        <fullName evidence="1">Uncharacterized protein</fullName>
    </submittedName>
</protein>
<comment type="caution">
    <text evidence="1">The sequence shown here is derived from an EMBL/GenBank/DDBJ whole genome shotgun (WGS) entry which is preliminary data.</text>
</comment>
<evidence type="ECO:0000313" key="2">
    <source>
        <dbReference type="Proteomes" id="UP000284178"/>
    </source>
</evidence>
<keyword evidence="2" id="KW-1185">Reference proteome</keyword>
<reference evidence="1 2" key="1">
    <citation type="submission" date="2018-08" db="EMBL/GenBank/DDBJ databases">
        <title>A genome reference for cultivated species of the human gut microbiota.</title>
        <authorList>
            <person name="Zou Y."/>
            <person name="Xue W."/>
            <person name="Luo G."/>
        </authorList>
    </citation>
    <scope>NUCLEOTIDE SEQUENCE [LARGE SCALE GENOMIC DNA]</scope>
    <source>
        <strain evidence="1 2">AF24-29</strain>
    </source>
</reference>
<dbReference type="RefSeq" id="WP_117894431.1">
    <property type="nucleotide sequence ID" value="NZ_CABJCV010000005.1"/>
</dbReference>